<name>A0A9P0MV92_NEZVI</name>
<comment type="similarity">
    <text evidence="2 4">Belongs to the AB hydrolase superfamily. Lipase family.</text>
</comment>
<dbReference type="Gene3D" id="3.40.50.1820">
    <property type="entry name" value="alpha/beta hydrolase"/>
    <property type="match status" value="1"/>
</dbReference>
<dbReference type="InterPro" id="IPR013818">
    <property type="entry name" value="Lipase"/>
</dbReference>
<dbReference type="SUPFAM" id="SSF53474">
    <property type="entry name" value="alpha/beta-Hydrolases"/>
    <property type="match status" value="1"/>
</dbReference>
<dbReference type="PANTHER" id="PTHR11610:SF173">
    <property type="entry name" value="LIPASE DOMAIN-CONTAINING PROTEIN-RELATED"/>
    <property type="match status" value="1"/>
</dbReference>
<dbReference type="PANTHER" id="PTHR11610">
    <property type="entry name" value="LIPASE"/>
    <property type="match status" value="1"/>
</dbReference>
<evidence type="ECO:0000256" key="2">
    <source>
        <dbReference type="ARBA" id="ARBA00010701"/>
    </source>
</evidence>
<dbReference type="InterPro" id="IPR000734">
    <property type="entry name" value="TAG_lipase"/>
</dbReference>
<evidence type="ECO:0000313" key="8">
    <source>
        <dbReference type="EMBL" id="CAH1408429.1"/>
    </source>
</evidence>
<evidence type="ECO:0000313" key="7">
    <source>
        <dbReference type="EMBL" id="CAH1408428.1"/>
    </source>
</evidence>
<dbReference type="EMBL" id="CAKMRH010000014">
    <property type="protein sequence ID" value="CAH1408428.1"/>
    <property type="molecule type" value="Genomic_DNA"/>
</dbReference>
<organism evidence="8 9">
    <name type="scientific">Nezara viridula</name>
    <name type="common">Southern green stink bug</name>
    <name type="synonym">Cimex viridulus</name>
    <dbReference type="NCBI Taxonomy" id="85310"/>
    <lineage>
        <taxon>Eukaryota</taxon>
        <taxon>Metazoa</taxon>
        <taxon>Ecdysozoa</taxon>
        <taxon>Arthropoda</taxon>
        <taxon>Hexapoda</taxon>
        <taxon>Insecta</taxon>
        <taxon>Pterygota</taxon>
        <taxon>Neoptera</taxon>
        <taxon>Paraneoptera</taxon>
        <taxon>Hemiptera</taxon>
        <taxon>Heteroptera</taxon>
        <taxon>Panheteroptera</taxon>
        <taxon>Pentatomomorpha</taxon>
        <taxon>Pentatomoidea</taxon>
        <taxon>Pentatomidae</taxon>
        <taxon>Pentatominae</taxon>
        <taxon>Nezara</taxon>
    </lineage>
</organism>
<dbReference type="Pfam" id="PF00151">
    <property type="entry name" value="Lipase"/>
    <property type="match status" value="1"/>
</dbReference>
<reference evidence="8" key="1">
    <citation type="submission" date="2022-01" db="EMBL/GenBank/DDBJ databases">
        <authorList>
            <person name="King R."/>
        </authorList>
    </citation>
    <scope>NUCLEOTIDE SEQUENCE</scope>
</reference>
<keyword evidence="5" id="KW-0732">Signal</keyword>
<sequence>MDLRQLLVGILVVIMSVEVRGENCFYADNDCPNGNISFWLRTRETDVDGFEITEENLEQIPLIENAPLILALDGCYITSAYNVPIAGRCTARLLQQLYTRRGKHWKNLTHVVGFSMGAHVAGVVGYHLPKLPRITGLDPALPLFTAATSRIENRLDPSDADFVDVYHTNGGWQGRLGVVGQVDFYLNNGATQPGCHFSMYLLQSYRFIRYD</sequence>
<dbReference type="Proteomes" id="UP001152798">
    <property type="component" value="Unassembled WGS sequence"/>
</dbReference>
<dbReference type="GO" id="GO:0017171">
    <property type="term" value="F:serine hydrolase activity"/>
    <property type="evidence" value="ECO:0007669"/>
    <property type="project" value="TreeGrafter"/>
</dbReference>
<keyword evidence="3" id="KW-0964">Secreted</keyword>
<protein>
    <recommendedName>
        <fullName evidence="6">Lipase domain-containing protein</fullName>
    </recommendedName>
</protein>
<keyword evidence="9" id="KW-1185">Reference proteome</keyword>
<evidence type="ECO:0000256" key="1">
    <source>
        <dbReference type="ARBA" id="ARBA00004613"/>
    </source>
</evidence>
<dbReference type="GO" id="GO:0005615">
    <property type="term" value="C:extracellular space"/>
    <property type="evidence" value="ECO:0007669"/>
    <property type="project" value="TreeGrafter"/>
</dbReference>
<dbReference type="EMBL" id="CAKMRH010000014">
    <property type="protein sequence ID" value="CAH1408429.1"/>
    <property type="molecule type" value="Genomic_DNA"/>
</dbReference>
<feature type="chain" id="PRO_5040652874" description="Lipase domain-containing protein" evidence="5">
    <location>
        <begin position="22"/>
        <end position="211"/>
    </location>
</feature>
<dbReference type="InterPro" id="IPR029058">
    <property type="entry name" value="AB_hydrolase_fold"/>
</dbReference>
<comment type="subcellular location">
    <subcellularLocation>
        <location evidence="1">Secreted</location>
    </subcellularLocation>
</comment>
<accession>A0A9P0MV92</accession>
<dbReference type="AlphaFoldDB" id="A0A9P0MV92"/>
<dbReference type="GO" id="GO:0016042">
    <property type="term" value="P:lipid catabolic process"/>
    <property type="evidence" value="ECO:0007669"/>
    <property type="project" value="TreeGrafter"/>
</dbReference>
<evidence type="ECO:0000256" key="4">
    <source>
        <dbReference type="RuleBase" id="RU004262"/>
    </source>
</evidence>
<gene>
    <name evidence="7" type="ORF">NEZAVI_LOCUS15955</name>
    <name evidence="8" type="ORF">NEZAVI_LOCUS15956</name>
</gene>
<feature type="signal peptide" evidence="5">
    <location>
        <begin position="1"/>
        <end position="21"/>
    </location>
</feature>
<dbReference type="GO" id="GO:0016298">
    <property type="term" value="F:lipase activity"/>
    <property type="evidence" value="ECO:0007669"/>
    <property type="project" value="InterPro"/>
</dbReference>
<evidence type="ECO:0000259" key="6">
    <source>
        <dbReference type="Pfam" id="PF00151"/>
    </source>
</evidence>
<evidence type="ECO:0000256" key="5">
    <source>
        <dbReference type="SAM" id="SignalP"/>
    </source>
</evidence>
<dbReference type="OrthoDB" id="199913at2759"/>
<evidence type="ECO:0000313" key="9">
    <source>
        <dbReference type="Proteomes" id="UP001152798"/>
    </source>
</evidence>
<comment type="caution">
    <text evidence="8">The sequence shown here is derived from an EMBL/GenBank/DDBJ whole genome shotgun (WGS) entry which is preliminary data.</text>
</comment>
<evidence type="ECO:0000256" key="3">
    <source>
        <dbReference type="ARBA" id="ARBA00022525"/>
    </source>
</evidence>
<feature type="domain" description="Lipase" evidence="6">
    <location>
        <begin position="74"/>
        <end position="199"/>
    </location>
</feature>
<proteinExistence type="inferred from homology"/>